<evidence type="ECO:0000313" key="7">
    <source>
        <dbReference type="EMBL" id="EXJ81804.1"/>
    </source>
</evidence>
<dbReference type="Proteomes" id="UP000019484">
    <property type="component" value="Unassembled WGS sequence"/>
</dbReference>
<keyword evidence="3" id="KW-0274">FAD</keyword>
<evidence type="ECO:0000256" key="1">
    <source>
        <dbReference type="ARBA" id="ARBA00007992"/>
    </source>
</evidence>
<evidence type="ECO:0000256" key="2">
    <source>
        <dbReference type="ARBA" id="ARBA00022630"/>
    </source>
</evidence>
<reference evidence="7 8" key="1">
    <citation type="submission" date="2013-03" db="EMBL/GenBank/DDBJ databases">
        <title>The Genome Sequence of Capronia coronata CBS 617.96.</title>
        <authorList>
            <consortium name="The Broad Institute Genomics Platform"/>
            <person name="Cuomo C."/>
            <person name="de Hoog S."/>
            <person name="Gorbushina A."/>
            <person name="Walker B."/>
            <person name="Young S.K."/>
            <person name="Zeng Q."/>
            <person name="Gargeya S."/>
            <person name="Fitzgerald M."/>
            <person name="Haas B."/>
            <person name="Abouelleil A."/>
            <person name="Allen A.W."/>
            <person name="Alvarado L."/>
            <person name="Arachchi H.M."/>
            <person name="Berlin A.M."/>
            <person name="Chapman S.B."/>
            <person name="Gainer-Dewar J."/>
            <person name="Goldberg J."/>
            <person name="Griggs A."/>
            <person name="Gujja S."/>
            <person name="Hansen M."/>
            <person name="Howarth C."/>
            <person name="Imamovic A."/>
            <person name="Ireland A."/>
            <person name="Larimer J."/>
            <person name="McCowan C."/>
            <person name="Murphy C."/>
            <person name="Pearson M."/>
            <person name="Poon T.W."/>
            <person name="Priest M."/>
            <person name="Roberts A."/>
            <person name="Saif S."/>
            <person name="Shea T."/>
            <person name="Sisk P."/>
            <person name="Sykes S."/>
            <person name="Wortman J."/>
            <person name="Nusbaum C."/>
            <person name="Birren B."/>
        </authorList>
    </citation>
    <scope>NUCLEOTIDE SEQUENCE [LARGE SCALE GENOMIC DNA]</scope>
    <source>
        <strain evidence="7 8">CBS 617.96</strain>
    </source>
</reference>
<keyword evidence="4" id="KW-0560">Oxidoreductase</keyword>
<dbReference type="Gene3D" id="3.50.50.60">
    <property type="entry name" value="FAD/NAD(P)-binding domain"/>
    <property type="match status" value="1"/>
</dbReference>
<dbReference type="InterPro" id="IPR002938">
    <property type="entry name" value="FAD-bd"/>
</dbReference>
<comment type="similarity">
    <text evidence="1">Belongs to the paxM FAD-dependent monooxygenase family.</text>
</comment>
<dbReference type="RefSeq" id="XP_007726925.1">
    <property type="nucleotide sequence ID" value="XM_007728735.1"/>
</dbReference>
<name>W9YHP5_9EURO</name>
<dbReference type="GO" id="GO:0004497">
    <property type="term" value="F:monooxygenase activity"/>
    <property type="evidence" value="ECO:0007669"/>
    <property type="project" value="UniProtKB-KW"/>
</dbReference>
<gene>
    <name evidence="7" type="ORF">A1O1_07869</name>
</gene>
<dbReference type="PANTHER" id="PTHR13789">
    <property type="entry name" value="MONOOXYGENASE"/>
    <property type="match status" value="1"/>
</dbReference>
<dbReference type="GeneID" id="19162724"/>
<keyword evidence="8" id="KW-1185">Reference proteome</keyword>
<dbReference type="EMBL" id="AMWN01000007">
    <property type="protein sequence ID" value="EXJ81804.1"/>
    <property type="molecule type" value="Genomic_DNA"/>
</dbReference>
<dbReference type="OrthoDB" id="40579at2759"/>
<evidence type="ECO:0000256" key="3">
    <source>
        <dbReference type="ARBA" id="ARBA00022827"/>
    </source>
</evidence>
<keyword evidence="2" id="KW-0285">Flavoprotein</keyword>
<dbReference type="SUPFAM" id="SSF51905">
    <property type="entry name" value="FAD/NAD(P)-binding domain"/>
    <property type="match status" value="1"/>
</dbReference>
<accession>W9YHP5</accession>
<feature type="domain" description="FAD-binding" evidence="6">
    <location>
        <begin position="5"/>
        <end position="361"/>
    </location>
</feature>
<dbReference type="PRINTS" id="PR00420">
    <property type="entry name" value="RNGMNOXGNASE"/>
</dbReference>
<dbReference type="InterPro" id="IPR036188">
    <property type="entry name" value="FAD/NAD-bd_sf"/>
</dbReference>
<dbReference type="GO" id="GO:0071949">
    <property type="term" value="F:FAD binding"/>
    <property type="evidence" value="ECO:0007669"/>
    <property type="project" value="InterPro"/>
</dbReference>
<dbReference type="HOGENOM" id="CLU_009665_19_3_1"/>
<dbReference type="AlphaFoldDB" id="W9YHP5"/>
<proteinExistence type="inferred from homology"/>
<keyword evidence="5" id="KW-0503">Monooxygenase</keyword>
<organism evidence="7 8">
    <name type="scientific">Capronia coronata CBS 617.96</name>
    <dbReference type="NCBI Taxonomy" id="1182541"/>
    <lineage>
        <taxon>Eukaryota</taxon>
        <taxon>Fungi</taxon>
        <taxon>Dikarya</taxon>
        <taxon>Ascomycota</taxon>
        <taxon>Pezizomycotina</taxon>
        <taxon>Eurotiomycetes</taxon>
        <taxon>Chaetothyriomycetidae</taxon>
        <taxon>Chaetothyriales</taxon>
        <taxon>Herpotrichiellaceae</taxon>
        <taxon>Capronia</taxon>
    </lineage>
</organism>
<dbReference type="PANTHER" id="PTHR13789:SF261">
    <property type="entry name" value="HYDROXYLASE, PUTATIVE (AFU_ORTHOLOGUE AFUA_7G00590)-RELATED"/>
    <property type="match status" value="1"/>
</dbReference>
<dbReference type="STRING" id="1182541.W9YHP5"/>
<dbReference type="Pfam" id="PF01494">
    <property type="entry name" value="FAD_binding_3"/>
    <property type="match status" value="1"/>
</dbReference>
<evidence type="ECO:0000256" key="5">
    <source>
        <dbReference type="ARBA" id="ARBA00023033"/>
    </source>
</evidence>
<evidence type="ECO:0000256" key="4">
    <source>
        <dbReference type="ARBA" id="ARBA00023002"/>
    </source>
</evidence>
<dbReference type="eggNOG" id="KOG2614">
    <property type="taxonomic scope" value="Eukaryota"/>
</dbReference>
<evidence type="ECO:0000313" key="8">
    <source>
        <dbReference type="Proteomes" id="UP000019484"/>
    </source>
</evidence>
<dbReference type="InterPro" id="IPR050493">
    <property type="entry name" value="FAD-dep_Monooxygenase_BioMet"/>
</dbReference>
<evidence type="ECO:0000259" key="6">
    <source>
        <dbReference type="Pfam" id="PF01494"/>
    </source>
</evidence>
<protein>
    <recommendedName>
        <fullName evidence="6">FAD-binding domain-containing protein</fullName>
    </recommendedName>
</protein>
<sequence>MPGLQVLIVGGSIGGLATALALRSQGHHIKIYEQAAIPDNTGAGVTIYPNALSALEALGADLAKVRATRVQQLTRVLLNVDSDTPDGTIDMDAKNWPWHNATYRDIIASLWEALHDSRCPGPEVEFHSSKSVYRIDPAKGIVYFFDGSEAYGDVIIGADGVHSICRSYVFSGRTERFRLKRHVFRAIIPRESIMKDPRTVKFANDTGHVHSYHQPDRSLLISPASDGQAVCIKLLYDDSMTIKNLSKDWRDPSSKRKLMRLATGFPEECIAVLEQCRDRDLVDQPIWDMDPLATFQSHRLALVGDAAHPMPPYCGQRIAMALEDALALGVVLELGIPASEVEDRLKLYSRTRKVRAGAVQQTMRVLEEISICDVLNDLDSKCGSVTFAMGEYHN</sequence>
<comment type="caution">
    <text evidence="7">The sequence shown here is derived from an EMBL/GenBank/DDBJ whole genome shotgun (WGS) entry which is preliminary data.</text>
</comment>